<accession>A0A5J4VPJ8</accession>
<organism evidence="1 2">
    <name type="scientific">Streblomastix strix</name>
    <dbReference type="NCBI Taxonomy" id="222440"/>
    <lineage>
        <taxon>Eukaryota</taxon>
        <taxon>Metamonada</taxon>
        <taxon>Preaxostyla</taxon>
        <taxon>Oxymonadida</taxon>
        <taxon>Streblomastigidae</taxon>
        <taxon>Streblomastix</taxon>
    </lineage>
</organism>
<dbReference type="AlphaFoldDB" id="A0A5J4VPJ8"/>
<dbReference type="Proteomes" id="UP000324800">
    <property type="component" value="Unassembled WGS sequence"/>
</dbReference>
<comment type="caution">
    <text evidence="1">The sequence shown here is derived from an EMBL/GenBank/DDBJ whole genome shotgun (WGS) entry which is preliminary data.</text>
</comment>
<proteinExistence type="predicted"/>
<protein>
    <submittedName>
        <fullName evidence="1">Uncharacterized protein</fullName>
    </submittedName>
</protein>
<evidence type="ECO:0000313" key="2">
    <source>
        <dbReference type="Proteomes" id="UP000324800"/>
    </source>
</evidence>
<reference evidence="1 2" key="1">
    <citation type="submission" date="2019-03" db="EMBL/GenBank/DDBJ databases">
        <title>Single cell metagenomics reveals metabolic interactions within the superorganism composed of flagellate Streblomastix strix and complex community of Bacteroidetes bacteria on its surface.</title>
        <authorList>
            <person name="Treitli S.C."/>
            <person name="Kolisko M."/>
            <person name="Husnik F."/>
            <person name="Keeling P."/>
            <person name="Hampl V."/>
        </authorList>
    </citation>
    <scope>NUCLEOTIDE SEQUENCE [LARGE SCALE GENOMIC DNA]</scope>
    <source>
        <strain evidence="1">ST1C</strain>
    </source>
</reference>
<name>A0A5J4VPJ8_9EUKA</name>
<gene>
    <name evidence="1" type="ORF">EZS28_019990</name>
</gene>
<sequence>MKAYTGVNWTIVELKSNPTNPVFPHLVCQLDYCRIEIRMLQPCRLFPRCVNWTIVELKQESIIKGIRIVTVLIGLLKIKRACRVNWTIVELKLKSIPVFGWIAAGVNWTIVELKSQGGSYESYANKRVNWTIVELKSCRGVGGNDTLWSVNWTIVELKYHIPGNRGIYSCKCQLDYCRIEMTKSNKPNWNGVKCQLDYCRIEIRQFNLQNRQSAQLKLITQDGEIDVNYRVNWTIVELKQNPKTASSDFVIEIKAKELYIEGGEPCQLDYCRIEMRKKRTWTVSLLRVNWTIVELKWFSVVQLSPCSCWVNWTIVELKQSIQAESNSALLRVNWTIVELKQAKKRVNWTIVELKCLNLGASDAAQMWVNWTIVELKSCQRLYWRFARSGQLDYCRIEIALPVNHVKILYRVNWTIVELKSKKFANSLLSARGVNWTIVELKQRCVIQPVHRSLRVNWTIVELKSCNSGAGSSSFSRVNWTIVELKFSCNLGLNATLVGLIGLLQN</sequence>
<dbReference type="EMBL" id="SNRW01005736">
    <property type="protein sequence ID" value="KAA6384484.1"/>
    <property type="molecule type" value="Genomic_DNA"/>
</dbReference>
<evidence type="ECO:0000313" key="1">
    <source>
        <dbReference type="EMBL" id="KAA6384484.1"/>
    </source>
</evidence>